<dbReference type="GO" id="GO:0003884">
    <property type="term" value="F:D-amino-acid oxidase activity"/>
    <property type="evidence" value="ECO:0007669"/>
    <property type="project" value="InterPro"/>
</dbReference>
<feature type="binding site" evidence="6">
    <location>
        <position position="235"/>
    </location>
    <ligand>
        <name>FAD</name>
        <dbReference type="ChEBI" id="CHEBI:57692"/>
    </ligand>
</feature>
<dbReference type="InterPro" id="IPR023209">
    <property type="entry name" value="DAO"/>
</dbReference>
<gene>
    <name evidence="8" type="ORF">QBC37DRAFT_433985</name>
</gene>
<comment type="caution">
    <text evidence="8">The sequence shown here is derived from an EMBL/GenBank/DDBJ whole genome shotgun (WGS) entry which is preliminary data.</text>
</comment>
<organism evidence="8 9">
    <name type="scientific">Rhypophila decipiens</name>
    <dbReference type="NCBI Taxonomy" id="261697"/>
    <lineage>
        <taxon>Eukaryota</taxon>
        <taxon>Fungi</taxon>
        <taxon>Dikarya</taxon>
        <taxon>Ascomycota</taxon>
        <taxon>Pezizomycotina</taxon>
        <taxon>Sordariomycetes</taxon>
        <taxon>Sordariomycetidae</taxon>
        <taxon>Sordariales</taxon>
        <taxon>Naviculisporaceae</taxon>
        <taxon>Rhypophila</taxon>
    </lineage>
</organism>
<accession>A0AAN6XX19</accession>
<dbReference type="GO" id="GO:0071949">
    <property type="term" value="F:FAD binding"/>
    <property type="evidence" value="ECO:0007669"/>
    <property type="project" value="InterPro"/>
</dbReference>
<dbReference type="GO" id="GO:0019478">
    <property type="term" value="P:D-amino acid catabolic process"/>
    <property type="evidence" value="ECO:0007669"/>
    <property type="project" value="TreeGrafter"/>
</dbReference>
<dbReference type="Gene3D" id="3.40.50.720">
    <property type="entry name" value="NAD(P)-binding Rossmann-like Domain"/>
    <property type="match status" value="1"/>
</dbReference>
<feature type="binding site" evidence="6">
    <location>
        <begin position="70"/>
        <end position="71"/>
    </location>
    <ligand>
        <name>FAD</name>
        <dbReference type="ChEBI" id="CHEBI:57692"/>
    </ligand>
</feature>
<reference evidence="8" key="2">
    <citation type="submission" date="2023-05" db="EMBL/GenBank/DDBJ databases">
        <authorList>
            <consortium name="Lawrence Berkeley National Laboratory"/>
            <person name="Steindorff A."/>
            <person name="Hensen N."/>
            <person name="Bonometti L."/>
            <person name="Westerberg I."/>
            <person name="Brannstrom I.O."/>
            <person name="Guillou S."/>
            <person name="Cros-Aarteil S."/>
            <person name="Calhoun S."/>
            <person name="Haridas S."/>
            <person name="Kuo A."/>
            <person name="Mondo S."/>
            <person name="Pangilinan J."/>
            <person name="Riley R."/>
            <person name="Labutti K."/>
            <person name="Andreopoulos B."/>
            <person name="Lipzen A."/>
            <person name="Chen C."/>
            <person name="Yanf M."/>
            <person name="Daum C."/>
            <person name="Ng V."/>
            <person name="Clum A."/>
            <person name="Ohm R."/>
            <person name="Martin F."/>
            <person name="Silar P."/>
            <person name="Natvig D."/>
            <person name="Lalanne C."/>
            <person name="Gautier V."/>
            <person name="Ament-Velasquez S.L."/>
            <person name="Kruys A."/>
            <person name="Hutchinson M.I."/>
            <person name="Powell A.J."/>
            <person name="Barry K."/>
            <person name="Miller A.N."/>
            <person name="Grigoriev I.V."/>
            <person name="Debuchy R."/>
            <person name="Gladieux P."/>
            <person name="Thoren M.H."/>
            <person name="Johannesson H."/>
        </authorList>
    </citation>
    <scope>NUCLEOTIDE SEQUENCE</scope>
    <source>
        <strain evidence="8">PSN293</strain>
    </source>
</reference>
<dbReference type="GO" id="GO:0005737">
    <property type="term" value="C:cytoplasm"/>
    <property type="evidence" value="ECO:0007669"/>
    <property type="project" value="TreeGrafter"/>
</dbReference>
<reference evidence="8" key="1">
    <citation type="journal article" date="2023" name="Mol. Phylogenet. Evol.">
        <title>Genome-scale phylogeny and comparative genomics of the fungal order Sordariales.</title>
        <authorList>
            <person name="Hensen N."/>
            <person name="Bonometti L."/>
            <person name="Westerberg I."/>
            <person name="Brannstrom I.O."/>
            <person name="Guillou S."/>
            <person name="Cros-Aarteil S."/>
            <person name="Calhoun S."/>
            <person name="Haridas S."/>
            <person name="Kuo A."/>
            <person name="Mondo S."/>
            <person name="Pangilinan J."/>
            <person name="Riley R."/>
            <person name="LaButti K."/>
            <person name="Andreopoulos B."/>
            <person name="Lipzen A."/>
            <person name="Chen C."/>
            <person name="Yan M."/>
            <person name="Daum C."/>
            <person name="Ng V."/>
            <person name="Clum A."/>
            <person name="Steindorff A."/>
            <person name="Ohm R.A."/>
            <person name="Martin F."/>
            <person name="Silar P."/>
            <person name="Natvig D.O."/>
            <person name="Lalanne C."/>
            <person name="Gautier V."/>
            <person name="Ament-Velasquez S.L."/>
            <person name="Kruys A."/>
            <person name="Hutchinson M.I."/>
            <person name="Powell A.J."/>
            <person name="Barry K."/>
            <person name="Miller A.N."/>
            <person name="Grigoriev I.V."/>
            <person name="Debuchy R."/>
            <person name="Gladieux P."/>
            <person name="Hiltunen Thoren M."/>
            <person name="Johannesson H."/>
        </authorList>
    </citation>
    <scope>NUCLEOTIDE SEQUENCE</scope>
    <source>
        <strain evidence="8">PSN293</strain>
    </source>
</reference>
<protein>
    <submittedName>
        <fullName evidence="8">D-aspartate oxidase</fullName>
    </submittedName>
</protein>
<dbReference type="Gene3D" id="3.30.9.10">
    <property type="entry name" value="D-Amino Acid Oxidase, subunit A, domain 2"/>
    <property type="match status" value="1"/>
</dbReference>
<dbReference type="Pfam" id="PF01266">
    <property type="entry name" value="DAO"/>
    <property type="match status" value="1"/>
</dbReference>
<comment type="cofactor">
    <cofactor evidence="1 6">
        <name>FAD</name>
        <dbReference type="ChEBI" id="CHEBI:57692"/>
    </cofactor>
</comment>
<dbReference type="AlphaFoldDB" id="A0AAN6XX19"/>
<evidence type="ECO:0000313" key="9">
    <source>
        <dbReference type="Proteomes" id="UP001301769"/>
    </source>
</evidence>
<name>A0AAN6XX19_9PEZI</name>
<dbReference type="Proteomes" id="UP001301769">
    <property type="component" value="Unassembled WGS sequence"/>
</dbReference>
<keyword evidence="9" id="KW-1185">Reference proteome</keyword>
<evidence type="ECO:0000256" key="3">
    <source>
        <dbReference type="ARBA" id="ARBA00022630"/>
    </source>
</evidence>
<evidence type="ECO:0000256" key="1">
    <source>
        <dbReference type="ARBA" id="ARBA00001974"/>
    </source>
</evidence>
<feature type="binding site" evidence="6">
    <location>
        <position position="381"/>
    </location>
    <ligand>
        <name>D-dopa</name>
        <dbReference type="ChEBI" id="CHEBI:149689"/>
    </ligand>
</feature>
<evidence type="ECO:0000256" key="4">
    <source>
        <dbReference type="ARBA" id="ARBA00022827"/>
    </source>
</evidence>
<dbReference type="PANTHER" id="PTHR11530">
    <property type="entry name" value="D-AMINO ACID OXIDASE"/>
    <property type="match status" value="1"/>
</dbReference>
<evidence type="ECO:0000259" key="7">
    <source>
        <dbReference type="Pfam" id="PF01266"/>
    </source>
</evidence>
<keyword evidence="3" id="KW-0285">Flavoprotein</keyword>
<sequence length="441" mass="48032">MQNHGNLLFWRDLSPHSAPLHAPTQSSPRVLIVGGGVTGLVTAWTLLDKGYHVTILAKDWATYGTSQRLTSQIAGALWEFPPAVCGQHTDAISLQNSKRWCMVAYHIWDAIAASKELSELAGVRMKCADFFFPVPVEQDPAQMSKMLEIIASGVRGFRRDPAIIAERRVDQNYGAVDAYEHLAPIIDTDVSMAFLMRLVVSKGAKMVTRSISGDLLNQEAQLRAEFNADVIINATGLAGTELAGDDSCYPIRGGLIRVVNDGSDFPKLDAALTITADAVHDSSEIVFLVPRNDNTLLIGGIAESHEDQLDLTLDSPILKRMRARCEAFLPDLKKAKLDPAYPLAQGLRPFRQRNVRVERELRPQPSASTPSRIVHSYGQGGAGWSLSFGCAGDVAALVEEALLDLSPRPMMIEVAADKAPASVMEPTGLPLRAESDFRARL</sequence>
<comment type="similarity">
    <text evidence="2">Belongs to the DAMOX/DASOX family.</text>
</comment>
<evidence type="ECO:0000256" key="2">
    <source>
        <dbReference type="ARBA" id="ARBA00006730"/>
    </source>
</evidence>
<keyword evidence="5" id="KW-0560">Oxidoreductase</keyword>
<dbReference type="PIRSF" id="PIRSF000189">
    <property type="entry name" value="D-aa_oxidase"/>
    <property type="match status" value="1"/>
</dbReference>
<evidence type="ECO:0000313" key="8">
    <source>
        <dbReference type="EMBL" id="KAK4207125.1"/>
    </source>
</evidence>
<dbReference type="SUPFAM" id="SSF54373">
    <property type="entry name" value="FAD-linked reductases, C-terminal domain"/>
    <property type="match status" value="1"/>
</dbReference>
<feature type="binding site" evidence="6">
    <location>
        <position position="348"/>
    </location>
    <ligand>
        <name>D-dopa</name>
        <dbReference type="ChEBI" id="CHEBI:149689"/>
    </ligand>
</feature>
<dbReference type="EMBL" id="MU858319">
    <property type="protein sequence ID" value="KAK4207125.1"/>
    <property type="molecule type" value="Genomic_DNA"/>
</dbReference>
<evidence type="ECO:0000256" key="6">
    <source>
        <dbReference type="PIRSR" id="PIRSR000189-1"/>
    </source>
</evidence>
<proteinExistence type="inferred from homology"/>
<evidence type="ECO:0000256" key="5">
    <source>
        <dbReference type="ARBA" id="ARBA00023002"/>
    </source>
</evidence>
<keyword evidence="4 6" id="KW-0274">FAD</keyword>
<dbReference type="PANTHER" id="PTHR11530:SF25">
    <property type="entry name" value="FAD DEPENDENT OXIDOREDUCTASE DOMAIN-CONTAINING PROTEIN"/>
    <property type="match status" value="1"/>
</dbReference>
<dbReference type="SUPFAM" id="SSF51971">
    <property type="entry name" value="Nucleotide-binding domain"/>
    <property type="match status" value="1"/>
</dbReference>
<dbReference type="InterPro" id="IPR006076">
    <property type="entry name" value="FAD-dep_OxRdtase"/>
</dbReference>
<feature type="domain" description="FAD dependent oxidoreductase" evidence="7">
    <location>
        <begin position="29"/>
        <end position="397"/>
    </location>
</feature>